<feature type="domain" description="Pyrrolo-quinoline quinone repeat" evidence="3">
    <location>
        <begin position="148"/>
        <end position="291"/>
    </location>
</feature>
<proteinExistence type="predicted"/>
<dbReference type="PANTHER" id="PTHR34512:SF30">
    <property type="entry name" value="OUTER MEMBRANE PROTEIN ASSEMBLY FACTOR BAMB"/>
    <property type="match status" value="1"/>
</dbReference>
<evidence type="ECO:0000256" key="1">
    <source>
        <dbReference type="SAM" id="MobiDB-lite"/>
    </source>
</evidence>
<accession>D1BI37</accession>
<reference evidence="4 5" key="1">
    <citation type="journal article" date="2009" name="Stand. Genomic Sci.">
        <title>Complete genome sequence of Sanguibacter keddieii type strain (ST-74).</title>
        <authorList>
            <person name="Ivanova N."/>
            <person name="Sikorski J."/>
            <person name="Sims D."/>
            <person name="Brettin T."/>
            <person name="Detter J.C."/>
            <person name="Han C."/>
            <person name="Lapidus A."/>
            <person name="Copeland A."/>
            <person name="Glavina Del Rio T."/>
            <person name="Nolan M."/>
            <person name="Chen F."/>
            <person name="Lucas S."/>
            <person name="Tice H."/>
            <person name="Cheng J.F."/>
            <person name="Bruce D."/>
            <person name="Goodwin L."/>
            <person name="Pitluck S."/>
            <person name="Pati A."/>
            <person name="Mavromatis K."/>
            <person name="Chen A."/>
            <person name="Palaniappan K."/>
            <person name="D'haeseleer P."/>
            <person name="Chain P."/>
            <person name="Bristow J."/>
            <person name="Eisen J.A."/>
            <person name="Markowitz V."/>
            <person name="Hugenholtz P."/>
            <person name="Goker M."/>
            <person name="Pukall R."/>
            <person name="Klenk H.P."/>
            <person name="Kyrpides N.C."/>
        </authorList>
    </citation>
    <scope>NUCLEOTIDE SEQUENCE [LARGE SCALE GENOMIC DNA]</scope>
    <source>
        <strain evidence="5">ATCC 51767 / DSM 10542 / NCFB 3025 / ST-74</strain>
    </source>
</reference>
<dbReference type="InterPro" id="IPR011047">
    <property type="entry name" value="Quinoprotein_ADH-like_sf"/>
</dbReference>
<dbReference type="Gene3D" id="2.40.128.630">
    <property type="match status" value="1"/>
</dbReference>
<keyword evidence="2" id="KW-1133">Transmembrane helix</keyword>
<dbReference type="InterPro" id="IPR006311">
    <property type="entry name" value="TAT_signal"/>
</dbReference>
<feature type="compositionally biased region" description="Polar residues" evidence="1">
    <location>
        <begin position="100"/>
        <end position="110"/>
    </location>
</feature>
<keyword evidence="2" id="KW-0472">Membrane</keyword>
<dbReference type="Gene3D" id="2.130.10.10">
    <property type="entry name" value="YVTN repeat-like/Quinoprotein amine dehydrogenase"/>
    <property type="match status" value="1"/>
</dbReference>
<dbReference type="EMBL" id="CP001819">
    <property type="protein sequence ID" value="ACZ20011.1"/>
    <property type="molecule type" value="Genomic_DNA"/>
</dbReference>
<feature type="domain" description="Pyrrolo-quinoline quinone repeat" evidence="3">
    <location>
        <begin position="354"/>
        <end position="478"/>
    </location>
</feature>
<evidence type="ECO:0000256" key="2">
    <source>
        <dbReference type="SAM" id="Phobius"/>
    </source>
</evidence>
<dbReference type="AlphaFoldDB" id="D1BI37"/>
<dbReference type="InterPro" id="IPR002372">
    <property type="entry name" value="PQQ_rpt_dom"/>
</dbReference>
<keyword evidence="2" id="KW-0812">Transmembrane</keyword>
<dbReference type="eggNOG" id="COG1520">
    <property type="taxonomic scope" value="Bacteria"/>
</dbReference>
<feature type="compositionally biased region" description="Pro residues" evidence="1">
    <location>
        <begin position="63"/>
        <end position="74"/>
    </location>
</feature>
<evidence type="ECO:0000313" key="4">
    <source>
        <dbReference type="EMBL" id="ACZ20011.1"/>
    </source>
</evidence>
<feature type="compositionally biased region" description="Low complexity" evidence="1">
    <location>
        <begin position="75"/>
        <end position="96"/>
    </location>
</feature>
<sequence length="483" mass="48859">MADDSSTPADRAPDDEPGRPARRRVGRTVAVAAGAAVLLGAVVVGAQALTSSDEPAEAAPSTSPAPEPTTPSPEPTETAEPTVEPTEAPTTPAASALAGQPTTAWTVSGTSYGPAGTEVWLADEQPLGVPNVSDVAVVRVYAEAGPLVLGLDRTTGDELWRYEPGPGAEAWSTVLDDGSTVAHWQGADDGTFTLTTLDTASGEVLGTVGLSAEPAYAFSDETGTVVASVVDGAMLFQAFDDDLVEVWSSSTEPGLVPATEAYGVVTADSGQVAFFMSGASAVVDRTTGEVLTTSGDSALLLLPGGLLRDISSVDGGATITDGVDGRVITDGAGGAWNLLGEVDGLAPVVGVGSRAVDPTTGESPWSLEGDPAGLTATVVGDLVVPFDRTAQTPVVAVDARTGEQRWVSKALNGELGLHDGTLVVETEETVVGVDPTDGAVLWTVDHTHATSPTSFDRSSYQVIGGSLVTSTVAGDLTGYTFAP</sequence>
<dbReference type="SUPFAM" id="SSF50998">
    <property type="entry name" value="Quinoprotein alcohol dehydrogenase-like"/>
    <property type="match status" value="1"/>
</dbReference>
<dbReference type="Pfam" id="PF13360">
    <property type="entry name" value="PQQ_2"/>
    <property type="match status" value="2"/>
</dbReference>
<name>D1BI37_SANKS</name>
<feature type="region of interest" description="Disordered" evidence="1">
    <location>
        <begin position="50"/>
        <end position="110"/>
    </location>
</feature>
<dbReference type="InterPro" id="IPR015943">
    <property type="entry name" value="WD40/YVTN_repeat-like_dom_sf"/>
</dbReference>
<keyword evidence="5" id="KW-1185">Reference proteome</keyword>
<evidence type="ECO:0000313" key="5">
    <source>
        <dbReference type="Proteomes" id="UP000000322"/>
    </source>
</evidence>
<feature type="region of interest" description="Disordered" evidence="1">
    <location>
        <begin position="1"/>
        <end position="25"/>
    </location>
</feature>
<protein>
    <submittedName>
        <fullName evidence="4">PQQ enzyme repeat-containing protein</fullName>
    </submittedName>
</protein>
<dbReference type="PROSITE" id="PS51318">
    <property type="entry name" value="TAT"/>
    <property type="match status" value="1"/>
</dbReference>
<evidence type="ECO:0000259" key="3">
    <source>
        <dbReference type="Pfam" id="PF13360"/>
    </source>
</evidence>
<gene>
    <name evidence="4" type="ordered locus">Sked_00350</name>
</gene>
<dbReference type="HOGENOM" id="CLU_564849_0_0_11"/>
<dbReference type="KEGG" id="ske:Sked_00350"/>
<dbReference type="STRING" id="446469.Sked_00350"/>
<dbReference type="RefSeq" id="WP_012865080.1">
    <property type="nucleotide sequence ID" value="NC_013521.1"/>
</dbReference>
<dbReference type="OrthoDB" id="4815319at2"/>
<organism evidence="4 5">
    <name type="scientific">Sanguibacter keddieii (strain ATCC 51767 / DSM 10542 / NCFB 3025 / ST-74)</name>
    <dbReference type="NCBI Taxonomy" id="446469"/>
    <lineage>
        <taxon>Bacteria</taxon>
        <taxon>Bacillati</taxon>
        <taxon>Actinomycetota</taxon>
        <taxon>Actinomycetes</taxon>
        <taxon>Micrococcales</taxon>
        <taxon>Sanguibacteraceae</taxon>
        <taxon>Sanguibacter</taxon>
    </lineage>
</organism>
<dbReference type="PANTHER" id="PTHR34512">
    <property type="entry name" value="CELL SURFACE PROTEIN"/>
    <property type="match status" value="1"/>
</dbReference>
<dbReference type="Proteomes" id="UP000000322">
    <property type="component" value="Chromosome"/>
</dbReference>
<feature type="transmembrane region" description="Helical" evidence="2">
    <location>
        <begin position="29"/>
        <end position="49"/>
    </location>
</feature>